<keyword evidence="1" id="KW-0472">Membrane</keyword>
<sequence>MDIELLFRLATALAIGLIVGLERGWQERDAPSGSRTAGIRTYGLSAFLGAAAALLARTVDSMALLATIFALYAVIFAAFKYREDMNDGTFSVTGVIAALLVFVLGAMAVLFDPRIAAAAGVATAGLLASRTVLHAMLTRITWPELRSALLLLGMSVIVLPILPNRAIDPLGAINPYEIWLFMVLTASVSFFGHVATRILGETKGLLVSVAAGAIVSSTAVTLVLARRAQQEAAVARLAGAALMAGMISAMRTLVILTIVKPALALAVLPAAGTLALALGLGAFLLIARTDAGSDQGTPPATRNPFDLGPLLLFAASFALVSAVTALLAGRFGTGGLYLTTATVSLADVDIAVLNMARLAGGSIAMAVATTGVLLALGVNALARTAYAGVFGPPAFSLRVASGTIGALALAGLVLWVTS</sequence>
<evidence type="ECO:0000256" key="1">
    <source>
        <dbReference type="SAM" id="Phobius"/>
    </source>
</evidence>
<feature type="transmembrane region" description="Helical" evidence="1">
    <location>
        <begin position="62"/>
        <end position="81"/>
    </location>
</feature>
<feature type="transmembrane region" description="Helical" evidence="1">
    <location>
        <begin position="205"/>
        <end position="225"/>
    </location>
</feature>
<feature type="transmembrane region" description="Helical" evidence="1">
    <location>
        <begin position="307"/>
        <end position="328"/>
    </location>
</feature>
<keyword evidence="1" id="KW-0812">Transmembrane</keyword>
<feature type="transmembrane region" description="Helical" evidence="1">
    <location>
        <begin position="37"/>
        <end position="56"/>
    </location>
</feature>
<keyword evidence="1" id="KW-1133">Transmembrane helix</keyword>
<protein>
    <submittedName>
        <fullName evidence="4">Uncharacterized membrane protein (DUF4010 family)</fullName>
    </submittedName>
</protein>
<feature type="transmembrane region" description="Helical" evidence="1">
    <location>
        <begin position="88"/>
        <end position="109"/>
    </location>
</feature>
<feature type="transmembrane region" description="Helical" evidence="1">
    <location>
        <begin position="237"/>
        <end position="256"/>
    </location>
</feature>
<dbReference type="Pfam" id="PF13194">
    <property type="entry name" value="DUF4010"/>
    <property type="match status" value="1"/>
</dbReference>
<feature type="domain" description="DUF4010" evidence="3">
    <location>
        <begin position="183"/>
        <end position="391"/>
    </location>
</feature>
<gene>
    <name evidence="4" type="ORF">QO014_004444</name>
</gene>
<feature type="transmembrane region" description="Helical" evidence="1">
    <location>
        <begin position="6"/>
        <end position="25"/>
    </location>
</feature>
<name>A0ABU0HCJ4_9HYPH</name>
<feature type="transmembrane region" description="Helical" evidence="1">
    <location>
        <begin position="263"/>
        <end position="287"/>
    </location>
</feature>
<dbReference type="InterPro" id="IPR025105">
    <property type="entry name" value="DUF4010"/>
</dbReference>
<dbReference type="EMBL" id="JAUSVO010000007">
    <property type="protein sequence ID" value="MDQ0440031.1"/>
    <property type="molecule type" value="Genomic_DNA"/>
</dbReference>
<accession>A0ABU0HCJ4</accession>
<dbReference type="Proteomes" id="UP001241603">
    <property type="component" value="Unassembled WGS sequence"/>
</dbReference>
<reference evidence="4 5" key="1">
    <citation type="submission" date="2023-07" db="EMBL/GenBank/DDBJ databases">
        <title>Genomic Encyclopedia of Type Strains, Phase IV (KMG-IV): sequencing the most valuable type-strain genomes for metagenomic binning, comparative biology and taxonomic classification.</title>
        <authorList>
            <person name="Goeker M."/>
        </authorList>
    </citation>
    <scope>NUCLEOTIDE SEQUENCE [LARGE SCALE GENOMIC DNA]</scope>
    <source>
        <strain evidence="4 5">B6-8</strain>
    </source>
</reference>
<dbReference type="RefSeq" id="WP_266350915.1">
    <property type="nucleotide sequence ID" value="NZ_JAPKNG010000007.1"/>
</dbReference>
<evidence type="ECO:0000259" key="2">
    <source>
        <dbReference type="Pfam" id="PF02308"/>
    </source>
</evidence>
<evidence type="ECO:0000313" key="5">
    <source>
        <dbReference type="Proteomes" id="UP001241603"/>
    </source>
</evidence>
<dbReference type="PANTHER" id="PTHR39084:SF1">
    <property type="entry name" value="DUF4010 DOMAIN-CONTAINING PROTEIN"/>
    <property type="match status" value="1"/>
</dbReference>
<feature type="domain" description="MgtC/SapB/SrpB/YhiD N-terminal" evidence="2">
    <location>
        <begin position="9"/>
        <end position="135"/>
    </location>
</feature>
<dbReference type="Pfam" id="PF02308">
    <property type="entry name" value="MgtC"/>
    <property type="match status" value="1"/>
</dbReference>
<feature type="transmembrane region" description="Helical" evidence="1">
    <location>
        <begin position="115"/>
        <end position="133"/>
    </location>
</feature>
<feature type="transmembrane region" description="Helical" evidence="1">
    <location>
        <begin position="362"/>
        <end position="382"/>
    </location>
</feature>
<evidence type="ECO:0000259" key="3">
    <source>
        <dbReference type="Pfam" id="PF13194"/>
    </source>
</evidence>
<feature type="transmembrane region" description="Helical" evidence="1">
    <location>
        <begin position="178"/>
        <end position="198"/>
    </location>
</feature>
<dbReference type="InterPro" id="IPR049177">
    <property type="entry name" value="MgtC_SapB_SrpB_YhiD_N"/>
</dbReference>
<keyword evidence="5" id="KW-1185">Reference proteome</keyword>
<feature type="transmembrane region" description="Helical" evidence="1">
    <location>
        <begin position="394"/>
        <end position="416"/>
    </location>
</feature>
<comment type="caution">
    <text evidence="4">The sequence shown here is derived from an EMBL/GenBank/DDBJ whole genome shotgun (WGS) entry which is preliminary data.</text>
</comment>
<organism evidence="4 5">
    <name type="scientific">Kaistia dalseonensis</name>
    <dbReference type="NCBI Taxonomy" id="410840"/>
    <lineage>
        <taxon>Bacteria</taxon>
        <taxon>Pseudomonadati</taxon>
        <taxon>Pseudomonadota</taxon>
        <taxon>Alphaproteobacteria</taxon>
        <taxon>Hyphomicrobiales</taxon>
        <taxon>Kaistiaceae</taxon>
        <taxon>Kaistia</taxon>
    </lineage>
</organism>
<proteinExistence type="predicted"/>
<evidence type="ECO:0000313" key="4">
    <source>
        <dbReference type="EMBL" id="MDQ0440031.1"/>
    </source>
</evidence>
<feature type="transmembrane region" description="Helical" evidence="1">
    <location>
        <begin position="145"/>
        <end position="163"/>
    </location>
</feature>
<dbReference type="PANTHER" id="PTHR39084">
    <property type="entry name" value="MEMBRANE PROTEIN-RELATED"/>
    <property type="match status" value="1"/>
</dbReference>